<comment type="caution">
    <text evidence="2">The sequence shown here is derived from an EMBL/GenBank/DDBJ whole genome shotgun (WGS) entry which is preliminary data.</text>
</comment>
<reference evidence="2 3" key="1">
    <citation type="submission" date="2016-03" db="EMBL/GenBank/DDBJ databases">
        <title>Draft Genome Sequence of the Strain BR 10245 (Bradyrhizobium sp.) isolated from nodules of Centrolobium paraense.</title>
        <authorList>
            <person name="Simoes-Araujo J.L.Sr."/>
            <person name="Barauna A.C."/>
            <person name="Silva K."/>
            <person name="Zilli J.E."/>
        </authorList>
    </citation>
    <scope>NUCLEOTIDE SEQUENCE [LARGE SCALE GENOMIC DNA]</scope>
    <source>
        <strain evidence="2 3">BR 10245</strain>
    </source>
</reference>
<feature type="domain" description="SnoaL-like" evidence="1">
    <location>
        <begin position="9"/>
        <end position="123"/>
    </location>
</feature>
<dbReference type="CDD" id="cd00531">
    <property type="entry name" value="NTF2_like"/>
    <property type="match status" value="1"/>
</dbReference>
<dbReference type="Gene3D" id="3.10.450.50">
    <property type="match status" value="1"/>
</dbReference>
<name>A0A176YCL4_9BRAD</name>
<protein>
    <submittedName>
        <fullName evidence="2">DUF4440 domain-containing protein</fullName>
    </submittedName>
</protein>
<dbReference type="Proteomes" id="UP000076959">
    <property type="component" value="Unassembled WGS sequence"/>
</dbReference>
<evidence type="ECO:0000259" key="1">
    <source>
        <dbReference type="Pfam" id="PF13474"/>
    </source>
</evidence>
<dbReference type="SUPFAM" id="SSF54427">
    <property type="entry name" value="NTF2-like"/>
    <property type="match status" value="1"/>
</dbReference>
<dbReference type="EMBL" id="LUUB01000097">
    <property type="protein sequence ID" value="OAF02445.1"/>
    <property type="molecule type" value="Genomic_DNA"/>
</dbReference>
<evidence type="ECO:0000313" key="2">
    <source>
        <dbReference type="EMBL" id="OAF02445.1"/>
    </source>
</evidence>
<keyword evidence="3" id="KW-1185">Reference proteome</keyword>
<sequence>MLDEADDIVSAIIAKWSAGFSKLDAAALAPLYSRSAFFFGSNPNLYRGRDGVTAYFSGLPRWRSPSVSFSEVASAQVAPDVINMAAIASFDLDEEAAPLSVRITWVIVREDGDWKIASHHVSSRAALI</sequence>
<gene>
    <name evidence="2" type="ORF">AYJ54_27315</name>
</gene>
<dbReference type="InterPro" id="IPR032710">
    <property type="entry name" value="NTF2-like_dom_sf"/>
</dbReference>
<organism evidence="2 3">
    <name type="scientific">Bradyrhizobium centrolobii</name>
    <dbReference type="NCBI Taxonomy" id="1505087"/>
    <lineage>
        <taxon>Bacteria</taxon>
        <taxon>Pseudomonadati</taxon>
        <taxon>Pseudomonadota</taxon>
        <taxon>Alphaproteobacteria</taxon>
        <taxon>Hyphomicrobiales</taxon>
        <taxon>Nitrobacteraceae</taxon>
        <taxon>Bradyrhizobium</taxon>
    </lineage>
</organism>
<dbReference type="STRING" id="1505087.AYJ54_27315"/>
<accession>A0A176YCL4</accession>
<dbReference type="AlphaFoldDB" id="A0A176YCL4"/>
<dbReference type="RefSeq" id="WP_063706655.1">
    <property type="nucleotide sequence ID" value="NZ_LUUB01000097.1"/>
</dbReference>
<dbReference type="OrthoDB" id="953853at2"/>
<dbReference type="InterPro" id="IPR037401">
    <property type="entry name" value="SnoaL-like"/>
</dbReference>
<dbReference type="Pfam" id="PF13474">
    <property type="entry name" value="SnoaL_3"/>
    <property type="match status" value="1"/>
</dbReference>
<proteinExistence type="predicted"/>
<evidence type="ECO:0000313" key="3">
    <source>
        <dbReference type="Proteomes" id="UP000076959"/>
    </source>
</evidence>